<keyword evidence="2" id="KW-1185">Reference proteome</keyword>
<feature type="non-terminal residue" evidence="1">
    <location>
        <position position="107"/>
    </location>
</feature>
<dbReference type="EMBL" id="LXQA010172371">
    <property type="protein sequence ID" value="MCI29410.1"/>
    <property type="molecule type" value="Genomic_DNA"/>
</dbReference>
<evidence type="ECO:0000313" key="2">
    <source>
        <dbReference type="Proteomes" id="UP000265520"/>
    </source>
</evidence>
<comment type="caution">
    <text evidence="1">The sequence shown here is derived from an EMBL/GenBank/DDBJ whole genome shotgun (WGS) entry which is preliminary data.</text>
</comment>
<sequence>MVDENEVTFNINNMVHQKKEKSECYKIDLVETLVREQLETPNPGVNQVILQSLENEEEGLDEETNLSVRWLSKEDYFKFPQKYKSLEFNPDEKPKPLELKELPKHLK</sequence>
<protein>
    <submittedName>
        <fullName evidence="1">Uncharacterized protein</fullName>
    </submittedName>
</protein>
<reference evidence="1 2" key="1">
    <citation type="journal article" date="2018" name="Front. Plant Sci.">
        <title>Red Clover (Trifolium pratense) and Zigzag Clover (T. medium) - A Picture of Genomic Similarities and Differences.</title>
        <authorList>
            <person name="Dluhosova J."/>
            <person name="Istvanek J."/>
            <person name="Nedelnik J."/>
            <person name="Repkova J."/>
        </authorList>
    </citation>
    <scope>NUCLEOTIDE SEQUENCE [LARGE SCALE GENOMIC DNA]</scope>
    <source>
        <strain evidence="2">cv. 10/8</strain>
        <tissue evidence="1">Leaf</tissue>
    </source>
</reference>
<organism evidence="1 2">
    <name type="scientific">Trifolium medium</name>
    <dbReference type="NCBI Taxonomy" id="97028"/>
    <lineage>
        <taxon>Eukaryota</taxon>
        <taxon>Viridiplantae</taxon>
        <taxon>Streptophyta</taxon>
        <taxon>Embryophyta</taxon>
        <taxon>Tracheophyta</taxon>
        <taxon>Spermatophyta</taxon>
        <taxon>Magnoliopsida</taxon>
        <taxon>eudicotyledons</taxon>
        <taxon>Gunneridae</taxon>
        <taxon>Pentapetalae</taxon>
        <taxon>rosids</taxon>
        <taxon>fabids</taxon>
        <taxon>Fabales</taxon>
        <taxon>Fabaceae</taxon>
        <taxon>Papilionoideae</taxon>
        <taxon>50 kb inversion clade</taxon>
        <taxon>NPAAA clade</taxon>
        <taxon>Hologalegina</taxon>
        <taxon>IRL clade</taxon>
        <taxon>Trifolieae</taxon>
        <taxon>Trifolium</taxon>
    </lineage>
</organism>
<evidence type="ECO:0000313" key="1">
    <source>
        <dbReference type="EMBL" id="MCI29410.1"/>
    </source>
</evidence>
<dbReference type="Proteomes" id="UP000265520">
    <property type="component" value="Unassembled WGS sequence"/>
</dbReference>
<name>A0A392R0Q0_9FABA</name>
<dbReference type="AlphaFoldDB" id="A0A392R0Q0"/>
<proteinExistence type="predicted"/>
<accession>A0A392R0Q0</accession>